<dbReference type="InterPro" id="IPR052961">
    <property type="entry name" value="Oxido-Kinase-like_Enzymes"/>
</dbReference>
<organism evidence="3">
    <name type="scientific">Caenorhabditis remanei</name>
    <name type="common">Caenorhabditis vulgaris</name>
    <dbReference type="NCBI Taxonomy" id="31234"/>
    <lineage>
        <taxon>Eukaryota</taxon>
        <taxon>Metazoa</taxon>
        <taxon>Ecdysozoa</taxon>
        <taxon>Nematoda</taxon>
        <taxon>Chromadorea</taxon>
        <taxon>Rhabditida</taxon>
        <taxon>Rhabditina</taxon>
        <taxon>Rhabditomorpha</taxon>
        <taxon>Rhabditoidea</taxon>
        <taxon>Rhabditidae</taxon>
        <taxon>Peloderinae</taxon>
        <taxon>Caenorhabditis</taxon>
    </lineage>
</organism>
<dbReference type="EMBL" id="DS268409">
    <property type="protein sequence ID" value="EFO95591.1"/>
    <property type="molecule type" value="Genomic_DNA"/>
</dbReference>
<dbReference type="OMA" id="CFIRIAR"/>
<dbReference type="eggNOG" id="ENOG502QVFS">
    <property type="taxonomic scope" value="Eukaryota"/>
</dbReference>
<dbReference type="Proteomes" id="UP000008281">
    <property type="component" value="Unassembled WGS sequence"/>
</dbReference>
<dbReference type="InterPro" id="IPR015897">
    <property type="entry name" value="CHK_kinase-like"/>
</dbReference>
<protein>
    <recommendedName>
        <fullName evidence="1">CHK kinase-like domain-containing protein</fullName>
    </recommendedName>
</protein>
<dbReference type="Pfam" id="PF07914">
    <property type="entry name" value="DUF1679"/>
    <property type="match status" value="2"/>
</dbReference>
<evidence type="ECO:0000313" key="3">
    <source>
        <dbReference type="Proteomes" id="UP000008281"/>
    </source>
</evidence>
<accession>E3LHQ5</accession>
<reference evidence="2" key="1">
    <citation type="submission" date="2007-07" db="EMBL/GenBank/DDBJ databases">
        <title>PCAP assembly of the Caenorhabditis remanei genome.</title>
        <authorList>
            <consortium name="The Caenorhabditis remanei Sequencing Consortium"/>
            <person name="Wilson R.K."/>
        </authorList>
    </citation>
    <scope>NUCLEOTIDE SEQUENCE [LARGE SCALE GENOMIC DNA]</scope>
    <source>
        <strain evidence="2">PB4641</strain>
    </source>
</reference>
<dbReference type="Gene3D" id="3.90.1200.10">
    <property type="match status" value="1"/>
</dbReference>
<evidence type="ECO:0000313" key="2">
    <source>
        <dbReference type="EMBL" id="EFO95591.1"/>
    </source>
</evidence>
<name>E3LHQ5_CAERE</name>
<dbReference type="OrthoDB" id="8250698at2759"/>
<keyword evidence="3" id="KW-1185">Reference proteome</keyword>
<dbReference type="PANTHER" id="PTHR23020:SF7">
    <property type="entry name" value="CHK DOMAIN-CONTAINING PROTEIN-RELATED"/>
    <property type="match status" value="1"/>
</dbReference>
<proteinExistence type="predicted"/>
<dbReference type="PANTHER" id="PTHR23020">
    <property type="entry name" value="UNCHARACTERIZED NUCLEAR HORMONE RECEPTOR-RELATED"/>
    <property type="match status" value="1"/>
</dbReference>
<dbReference type="SUPFAM" id="SSF56112">
    <property type="entry name" value="Protein kinase-like (PK-like)"/>
    <property type="match status" value="1"/>
</dbReference>
<dbReference type="AlphaFoldDB" id="E3LHQ5"/>
<evidence type="ECO:0000259" key="1">
    <source>
        <dbReference type="SMART" id="SM00587"/>
    </source>
</evidence>
<dbReference type="InterPro" id="IPR012877">
    <property type="entry name" value="Dhs-27"/>
</dbReference>
<dbReference type="SMART" id="SM00587">
    <property type="entry name" value="CHK"/>
    <property type="match status" value="1"/>
</dbReference>
<sequence length="475" mass="55031">MSLYAASNGILETHVTWEDIEADLQEKLCTRATFGDNKKAVNISEMKVRHFSKKNEKKEKIQGFLSRIALIEADWQGVEKGKTLPQKFVLKVIFKKKFINKKFKCFQMPSVLPTFEVTKMMNLEDGQIGEKKLKNLAIAIKECHNAEVAALKILTKLKHPDIPFTKVSIFYGGITFLKTRSRLWNFFPKKARMKSFQVYSLKPFDEENQLKGYLITEYISNAYNMCIHTSIPADDLIPAIRGLATFSALCELLPAEETQFALGRKGLELHFEEFFEGIDPCKKYEKLRDLFDEDHAEKATKVFLHYHKLLPKYTNIGETLGFKMVLNHGDLWQGNMLCSKSEDGHLKLEALIDWQTVTRVSPGLDLAKVLWGCLPAEDRRERGNELIGFYRDTFTKVYGKELFSFDELLDCYKFYVPVVAVVIVPDMMMFENFDETPEEKKEESPKEREKLIAMIEDFLVIHEDNMKRFPDFTIN</sequence>
<gene>
    <name evidence="2" type="ORF">CRE_08819</name>
</gene>
<dbReference type="InterPro" id="IPR011009">
    <property type="entry name" value="Kinase-like_dom_sf"/>
</dbReference>
<feature type="domain" description="CHK kinase-like" evidence="1">
    <location>
        <begin position="213"/>
        <end position="400"/>
    </location>
</feature>
<dbReference type="HOGENOM" id="CLU_038410_1_0_1"/>
<dbReference type="InParanoid" id="E3LHQ5"/>